<accession>A0A8J8SAS0</accession>
<dbReference type="KEGG" id="vgu:HYG85_01485"/>
<evidence type="ECO:0000313" key="2">
    <source>
        <dbReference type="Proteomes" id="UP000677305"/>
    </source>
</evidence>
<dbReference type="Proteomes" id="UP000677305">
    <property type="component" value="Chromosome"/>
</dbReference>
<protein>
    <submittedName>
        <fullName evidence="1">Uncharacterized protein</fullName>
    </submittedName>
</protein>
<keyword evidence="2" id="KW-1185">Reference proteome</keyword>
<sequence length="339" mass="40061">MQIELSSKQKEFIDKYIKKSAKDIWEEKLINLKGIVLNGEEDNQQIEDKINEWILVDIKVAEENTRPYKCVCGRSLRYQYVIKHRILDITYNLGCECVKKYTGIDSKLVNRVLLKKEELNSMVDEIIRKLNESEIDRQLYLLDYDEIPNMIRQQLLIGLPLTDKQLEKVFKVIGKDNNKKNYHKKVHNVMQELTKEQLEFLNKLNYEDKQPLIISLMDGKKIYNMDELKGVELSNIALRKVELNLPFTDKEIRDIKKGKKTEDIKYIEIASKKLNKSQYEFWCSRMSLNQRKETAKYIVEGTNICDKRLVRGKSLDKNIRKQIQLGIPLTEKQKKSLDI</sequence>
<name>A0A8J8SAS0_9FIRM</name>
<dbReference type="RefSeq" id="WP_212691981.1">
    <property type="nucleotide sequence ID" value="NZ_CP058561.1"/>
</dbReference>
<dbReference type="EMBL" id="CP058561">
    <property type="protein sequence ID" value="QUH27655.1"/>
    <property type="molecule type" value="Genomic_DNA"/>
</dbReference>
<reference evidence="1 2" key="1">
    <citation type="submission" date="2020-07" db="EMBL/GenBank/DDBJ databases">
        <title>Vallitalea guaymasensis genome.</title>
        <authorList>
            <person name="Postec A."/>
        </authorList>
    </citation>
    <scope>NUCLEOTIDE SEQUENCE [LARGE SCALE GENOMIC DNA]</scope>
    <source>
        <strain evidence="1 2">Ra1766G1</strain>
    </source>
</reference>
<proteinExistence type="predicted"/>
<dbReference type="AlphaFoldDB" id="A0A8J8SAS0"/>
<organism evidence="1 2">
    <name type="scientific">Vallitalea guaymasensis</name>
    <dbReference type="NCBI Taxonomy" id="1185412"/>
    <lineage>
        <taxon>Bacteria</taxon>
        <taxon>Bacillati</taxon>
        <taxon>Bacillota</taxon>
        <taxon>Clostridia</taxon>
        <taxon>Lachnospirales</taxon>
        <taxon>Vallitaleaceae</taxon>
        <taxon>Vallitalea</taxon>
    </lineage>
</organism>
<evidence type="ECO:0000313" key="1">
    <source>
        <dbReference type="EMBL" id="QUH27655.1"/>
    </source>
</evidence>
<gene>
    <name evidence="1" type="ORF">HYG85_01485</name>
</gene>